<dbReference type="EMBL" id="AYYZ01000029">
    <property type="protein sequence ID" value="KRM51952.1"/>
    <property type="molecule type" value="Genomic_DNA"/>
</dbReference>
<dbReference type="GO" id="GO:0015408">
    <property type="term" value="F:ABC-type ferric iron transporter activity"/>
    <property type="evidence" value="ECO:0007669"/>
    <property type="project" value="InterPro"/>
</dbReference>
<dbReference type="InterPro" id="IPR003593">
    <property type="entry name" value="AAA+_ATPase"/>
</dbReference>
<dbReference type="Gene3D" id="2.40.50.140">
    <property type="entry name" value="Nucleic acid-binding proteins"/>
    <property type="match status" value="1"/>
</dbReference>
<reference evidence="7 8" key="1">
    <citation type="journal article" date="2015" name="Genome Announc.">
        <title>Expanding the biotechnology potential of lactobacilli through comparative genomics of 213 strains and associated genera.</title>
        <authorList>
            <person name="Sun Z."/>
            <person name="Harris H.M."/>
            <person name="McCann A."/>
            <person name="Guo C."/>
            <person name="Argimon S."/>
            <person name="Zhang W."/>
            <person name="Yang X."/>
            <person name="Jeffery I.B."/>
            <person name="Cooney J.C."/>
            <person name="Kagawa T.F."/>
            <person name="Liu W."/>
            <person name="Song Y."/>
            <person name="Salvetti E."/>
            <person name="Wrobel A."/>
            <person name="Rasinkangas P."/>
            <person name="Parkhill J."/>
            <person name="Rea M.C."/>
            <person name="O'Sullivan O."/>
            <person name="Ritari J."/>
            <person name="Douillard F.P."/>
            <person name="Paul Ross R."/>
            <person name="Yang R."/>
            <person name="Briner A.E."/>
            <person name="Felis G.E."/>
            <person name="de Vos W.M."/>
            <person name="Barrangou R."/>
            <person name="Klaenhammer T.R."/>
            <person name="Caufield P.W."/>
            <person name="Cui Y."/>
            <person name="Zhang H."/>
            <person name="O'Toole P.W."/>
        </authorList>
    </citation>
    <scope>NUCLEOTIDE SEQUENCE [LARGE SCALE GENOMIC DNA]</scope>
    <source>
        <strain evidence="7 8">DSM 20653</strain>
    </source>
</reference>
<keyword evidence="3" id="KW-0547">Nucleotide-binding</keyword>
<keyword evidence="8" id="KW-1185">Reference proteome</keyword>
<name>A0A0R1ZAL4_9LACO</name>
<keyword evidence="2" id="KW-1003">Cell membrane</keyword>
<protein>
    <submittedName>
        <fullName evidence="7">ABC superfamily ATP binding cassette transporter, ABC protein</fullName>
    </submittedName>
</protein>
<evidence type="ECO:0000256" key="3">
    <source>
        <dbReference type="ARBA" id="ARBA00022741"/>
    </source>
</evidence>
<dbReference type="Gene3D" id="3.40.50.300">
    <property type="entry name" value="P-loop containing nucleotide triphosphate hydrolases"/>
    <property type="match status" value="1"/>
</dbReference>
<evidence type="ECO:0000259" key="6">
    <source>
        <dbReference type="PROSITE" id="PS50893"/>
    </source>
</evidence>
<dbReference type="STRING" id="1423820.FC64_GL001146"/>
<dbReference type="InterPro" id="IPR015853">
    <property type="entry name" value="ABC_transpr_FbpC"/>
</dbReference>
<evidence type="ECO:0000256" key="5">
    <source>
        <dbReference type="ARBA" id="ARBA00023136"/>
    </source>
</evidence>
<evidence type="ECO:0000256" key="2">
    <source>
        <dbReference type="ARBA" id="ARBA00022475"/>
    </source>
</evidence>
<dbReference type="SMART" id="SM00382">
    <property type="entry name" value="AAA"/>
    <property type="match status" value="1"/>
</dbReference>
<sequence length="379" mass="42738">MIDNHYILWILADPRKGENKRMIEVSNLNKTYENGYEALKNVNFSVEKGELVCLLGPSGCGKSTLLNIISGLLDATSGDVKFEGKSVLDVAPENRDIGFVFQNYALFPHMTAEENVMFPLTVGKNKKSKAEAREIAQKYMELTHITDIAKKKPGQLSGGQQQRVAIARALVQQPKVLLMDEPLSNLDARLRLQIREEIRALVKEVGITTIFVTHDQEEALSIGDRIILLNNGVVQQADKGQNLYLDPANQFVANFIGNPVIDLFDVQFDGNQFNNEHFNLLAERLADNKLKQKLPAGDYVIGIRPENLQPSTAEMADFTIKVDDIELIGRERILKFYFGDMQYRSLVDIEDQIGAGNEINLRFDMKKAFIFNKDGERVY</sequence>
<keyword evidence="4" id="KW-0067">ATP-binding</keyword>
<dbReference type="InterPro" id="IPR027417">
    <property type="entry name" value="P-loop_NTPase"/>
</dbReference>
<dbReference type="CDD" id="cd03259">
    <property type="entry name" value="ABC_Carb_Solutes_like"/>
    <property type="match status" value="1"/>
</dbReference>
<gene>
    <name evidence="7" type="ORF">FC64_GL001146</name>
</gene>
<dbReference type="PATRIC" id="fig|1423820.4.peg.1171"/>
<comment type="caution">
    <text evidence="7">The sequence shown here is derived from an EMBL/GenBank/DDBJ whole genome shotgun (WGS) entry which is preliminary data.</text>
</comment>
<dbReference type="InterPro" id="IPR008995">
    <property type="entry name" value="Mo/tungstate-bd_C_term_dom"/>
</dbReference>
<accession>A0A0R1ZAL4</accession>
<dbReference type="AlphaFoldDB" id="A0A0R1ZAL4"/>
<dbReference type="GO" id="GO:0005524">
    <property type="term" value="F:ATP binding"/>
    <property type="evidence" value="ECO:0007669"/>
    <property type="project" value="UniProtKB-KW"/>
</dbReference>
<dbReference type="PROSITE" id="PS50893">
    <property type="entry name" value="ABC_TRANSPORTER_2"/>
    <property type="match status" value="1"/>
</dbReference>
<organism evidence="7 8">
    <name type="scientific">Ligilactobacillus araffinosus DSM 20653</name>
    <dbReference type="NCBI Taxonomy" id="1423820"/>
    <lineage>
        <taxon>Bacteria</taxon>
        <taxon>Bacillati</taxon>
        <taxon>Bacillota</taxon>
        <taxon>Bacilli</taxon>
        <taxon>Lactobacillales</taxon>
        <taxon>Lactobacillaceae</taxon>
        <taxon>Ligilactobacillus</taxon>
    </lineage>
</organism>
<dbReference type="SUPFAM" id="SSF50331">
    <property type="entry name" value="MOP-like"/>
    <property type="match status" value="1"/>
</dbReference>
<dbReference type="InterPro" id="IPR017871">
    <property type="entry name" value="ABC_transporter-like_CS"/>
</dbReference>
<dbReference type="SUPFAM" id="SSF52540">
    <property type="entry name" value="P-loop containing nucleoside triphosphate hydrolases"/>
    <property type="match status" value="1"/>
</dbReference>
<dbReference type="InterPro" id="IPR003439">
    <property type="entry name" value="ABC_transporter-like_ATP-bd"/>
</dbReference>
<evidence type="ECO:0000256" key="4">
    <source>
        <dbReference type="ARBA" id="ARBA00022840"/>
    </source>
</evidence>
<feature type="domain" description="ABC transporter" evidence="6">
    <location>
        <begin position="23"/>
        <end position="256"/>
    </location>
</feature>
<evidence type="ECO:0000313" key="7">
    <source>
        <dbReference type="EMBL" id="KRM51952.1"/>
    </source>
</evidence>
<dbReference type="PANTHER" id="PTHR43875:SF1">
    <property type="entry name" value="OSMOPROTECTIVE COMPOUNDS UPTAKE ATP-BINDING PROTEIN GGTA"/>
    <property type="match status" value="1"/>
</dbReference>
<keyword evidence="5" id="KW-0472">Membrane</keyword>
<dbReference type="FunFam" id="3.40.50.300:FF:000042">
    <property type="entry name" value="Maltose/maltodextrin ABC transporter, ATP-binding protein"/>
    <property type="match status" value="1"/>
</dbReference>
<dbReference type="GO" id="GO:0016887">
    <property type="term" value="F:ATP hydrolysis activity"/>
    <property type="evidence" value="ECO:0007669"/>
    <property type="project" value="InterPro"/>
</dbReference>
<evidence type="ECO:0000256" key="1">
    <source>
        <dbReference type="ARBA" id="ARBA00022448"/>
    </source>
</evidence>
<dbReference type="Proteomes" id="UP000051291">
    <property type="component" value="Unassembled WGS sequence"/>
</dbReference>
<dbReference type="GO" id="GO:0055052">
    <property type="term" value="C:ATP-binding cassette (ABC) transporter complex, substrate-binding subunit-containing"/>
    <property type="evidence" value="ECO:0007669"/>
    <property type="project" value="TreeGrafter"/>
</dbReference>
<dbReference type="Gene3D" id="2.40.50.100">
    <property type="match status" value="1"/>
</dbReference>
<evidence type="ECO:0000313" key="8">
    <source>
        <dbReference type="Proteomes" id="UP000051291"/>
    </source>
</evidence>
<dbReference type="Pfam" id="PF00005">
    <property type="entry name" value="ABC_tran"/>
    <property type="match status" value="1"/>
</dbReference>
<dbReference type="InterPro" id="IPR047641">
    <property type="entry name" value="ABC_transpr_MalK/UgpC-like"/>
</dbReference>
<proteinExistence type="predicted"/>
<dbReference type="InterPro" id="IPR012340">
    <property type="entry name" value="NA-bd_OB-fold"/>
</dbReference>
<dbReference type="PANTHER" id="PTHR43875">
    <property type="entry name" value="MALTODEXTRIN IMPORT ATP-BINDING PROTEIN MSMX"/>
    <property type="match status" value="1"/>
</dbReference>
<keyword evidence="1" id="KW-0813">Transport</keyword>
<dbReference type="PROSITE" id="PS00211">
    <property type="entry name" value="ABC_TRANSPORTER_1"/>
    <property type="match status" value="1"/>
</dbReference>